<dbReference type="PANTHER" id="PTHR38795:SF1">
    <property type="entry name" value="DUF6604 DOMAIN-CONTAINING PROTEIN"/>
    <property type="match status" value="1"/>
</dbReference>
<dbReference type="KEGG" id="nhe:NECHADRAFT_82715"/>
<dbReference type="VEuPathDB" id="FungiDB:NECHADRAFT_82715"/>
<feature type="region of interest" description="Disordered" evidence="1">
    <location>
        <begin position="39"/>
        <end position="72"/>
    </location>
</feature>
<evidence type="ECO:0000259" key="2">
    <source>
        <dbReference type="Pfam" id="PF20253"/>
    </source>
</evidence>
<name>C7YY09_FUSV7</name>
<dbReference type="InterPro" id="IPR046539">
    <property type="entry name" value="DUF6604"/>
</dbReference>
<dbReference type="HOGENOM" id="CLU_008976_0_0_1"/>
<accession>C7YY09</accession>
<dbReference type="OMA" id="FRENTRH"/>
<dbReference type="eggNOG" id="ENOG502RZSK">
    <property type="taxonomic scope" value="Eukaryota"/>
</dbReference>
<evidence type="ECO:0000256" key="1">
    <source>
        <dbReference type="SAM" id="MobiDB-lite"/>
    </source>
</evidence>
<dbReference type="PANTHER" id="PTHR38795">
    <property type="entry name" value="DUF6604 DOMAIN-CONTAINING PROTEIN"/>
    <property type="match status" value="1"/>
</dbReference>
<feature type="compositionally biased region" description="Basic and acidic residues" evidence="1">
    <location>
        <begin position="53"/>
        <end position="63"/>
    </location>
</feature>
<gene>
    <name evidence="3" type="ORF">NECHADRAFT_82715</name>
</gene>
<evidence type="ECO:0000313" key="4">
    <source>
        <dbReference type="Proteomes" id="UP000005206"/>
    </source>
</evidence>
<dbReference type="Pfam" id="PF20253">
    <property type="entry name" value="DUF6604"/>
    <property type="match status" value="1"/>
</dbReference>
<evidence type="ECO:0000313" key="3">
    <source>
        <dbReference type="EMBL" id="EEU43687.1"/>
    </source>
</evidence>
<proteinExistence type="predicted"/>
<feature type="domain" description="DUF6604" evidence="2">
    <location>
        <begin position="11"/>
        <end position="254"/>
    </location>
</feature>
<dbReference type="EMBL" id="GG698902">
    <property type="protein sequence ID" value="EEU43687.1"/>
    <property type="molecule type" value="Genomic_DNA"/>
</dbReference>
<dbReference type="GeneID" id="9666531"/>
<feature type="region of interest" description="Disordered" evidence="1">
    <location>
        <begin position="196"/>
        <end position="219"/>
    </location>
</feature>
<organism evidence="3 4">
    <name type="scientific">Fusarium vanettenii (strain ATCC MYA-4622 / CBS 123669 / FGSC 9596 / NRRL 45880 / 77-13-4)</name>
    <name type="common">Fusarium solani subsp. pisi</name>
    <dbReference type="NCBI Taxonomy" id="660122"/>
    <lineage>
        <taxon>Eukaryota</taxon>
        <taxon>Fungi</taxon>
        <taxon>Dikarya</taxon>
        <taxon>Ascomycota</taxon>
        <taxon>Pezizomycotina</taxon>
        <taxon>Sordariomycetes</taxon>
        <taxon>Hypocreomycetidae</taxon>
        <taxon>Hypocreales</taxon>
        <taxon>Nectriaceae</taxon>
        <taxon>Fusarium</taxon>
        <taxon>Fusarium solani species complex</taxon>
        <taxon>Fusarium vanettenii</taxon>
    </lineage>
</organism>
<sequence length="722" mass="81218">MLPPQLLGTYRQYKQDTDSVASWLASTATARGYPVDLLANSHSTPAPKTSGRLKGEARIKARSDGASNPKSANEKRHIIAIKDFVPLANFIAARRVSVPDVFSTTLDRLIALRSDFGDKLGEAGANLDPESDEKHGYFVGILGAVREALRPRMTPTTAAVALDGAIETGKDTARGPAQDLGGRFATLTVDEPSQSFLDKSRNASHERPKPAQDDAASYEAETPTTLDDILFAFETLIKDLHQIRARIQWLWSRHYLLAVALRVPDFEVEDEFLRGMRILRKEHKAPFTLMFAAQVFLDIHHELGAPAARKVFAAMTDEVRSMDELLAGHLELHQNIKQRNWTPEWDKGLQDLRSRIELNAKDPAHQAKVKLFKEGGQNIILLNKEKDRIWILSPVLSGLYLSTVRIHVYYLGLKLANSWQSIMHCAHLYNLLGLESTWTDMNIATFLLGESNFWVGEGRPKTIDDCFEKFYLQNGNTAATFASNRRRTRTNVSRARVRIIEHAMPVSAVFVKAQAGIGTEIAWTPELVEDIIGLSTFTEEATLDGKAISMVKIRDQQQLRAKERLRQQKAKDKASGRNTNVELVAPEKLILALLPRLANESLEMTFPYFLLHRQCWKVMRALRDACEPILRDQPYAYMSLTREVDMPGVVWCIFNAVYGLDKNGRRIEPDSRVLSVARAICEELLRGDEGVKATGFLLRFKQIRVKKENGKEQDEDAGWIIG</sequence>
<reference evidence="3 4" key="1">
    <citation type="journal article" date="2009" name="PLoS Genet.">
        <title>The genome of Nectria haematococca: contribution of supernumerary chromosomes to gene expansion.</title>
        <authorList>
            <person name="Coleman J.J."/>
            <person name="Rounsley S.D."/>
            <person name="Rodriguez-Carres M."/>
            <person name="Kuo A."/>
            <person name="Wasmann C.C."/>
            <person name="Grimwood J."/>
            <person name="Schmutz J."/>
            <person name="Taga M."/>
            <person name="White G.J."/>
            <person name="Zhou S."/>
            <person name="Schwartz D.C."/>
            <person name="Freitag M."/>
            <person name="Ma L.J."/>
            <person name="Danchin E.G."/>
            <person name="Henrissat B."/>
            <person name="Coutinho P.M."/>
            <person name="Nelson D.R."/>
            <person name="Straney D."/>
            <person name="Napoli C.A."/>
            <person name="Barker B.M."/>
            <person name="Gribskov M."/>
            <person name="Rep M."/>
            <person name="Kroken S."/>
            <person name="Molnar I."/>
            <person name="Rensing C."/>
            <person name="Kennell J.C."/>
            <person name="Zamora J."/>
            <person name="Farman M.L."/>
            <person name="Selker E.U."/>
            <person name="Salamov A."/>
            <person name="Shapiro H."/>
            <person name="Pangilinan J."/>
            <person name="Lindquist E."/>
            <person name="Lamers C."/>
            <person name="Grigoriev I.V."/>
            <person name="Geiser D.M."/>
            <person name="Covert S.F."/>
            <person name="Temporini E."/>
            <person name="Vanetten H.D."/>
        </authorList>
    </citation>
    <scope>NUCLEOTIDE SEQUENCE [LARGE SCALE GENOMIC DNA]</scope>
    <source>
        <strain evidence="4">ATCC MYA-4622 / CBS 123669 / FGSC 9596 / NRRL 45880 / 77-13-4</strain>
    </source>
</reference>
<protein>
    <recommendedName>
        <fullName evidence="2">DUF6604 domain-containing protein</fullName>
    </recommendedName>
</protein>
<keyword evidence="4" id="KW-1185">Reference proteome</keyword>
<dbReference type="RefSeq" id="XP_003049400.1">
    <property type="nucleotide sequence ID" value="XM_003049354.1"/>
</dbReference>
<dbReference type="AlphaFoldDB" id="C7YY09"/>
<dbReference type="OrthoDB" id="5238236at2759"/>
<feature type="compositionally biased region" description="Basic and acidic residues" evidence="1">
    <location>
        <begin position="198"/>
        <end position="212"/>
    </location>
</feature>
<dbReference type="Proteomes" id="UP000005206">
    <property type="component" value="Chromosome 7"/>
</dbReference>
<dbReference type="InParanoid" id="C7YY09"/>